<reference evidence="2 3" key="1">
    <citation type="journal article" date="2010" name="Stand. Genomic Sci.">
        <title>Complete genome sequence of Spirosoma linguale type strain (1).</title>
        <authorList>
            <person name="Lail K."/>
            <person name="Sikorski J."/>
            <person name="Saunders E."/>
            <person name="Lapidus A."/>
            <person name="Glavina Del Rio T."/>
            <person name="Copeland A."/>
            <person name="Tice H."/>
            <person name="Cheng J.-F."/>
            <person name="Lucas S."/>
            <person name="Nolan M."/>
            <person name="Bruce D."/>
            <person name="Goodwin L."/>
            <person name="Pitluck S."/>
            <person name="Ivanova N."/>
            <person name="Mavromatis K."/>
            <person name="Ovchinnikova G."/>
            <person name="Pati A."/>
            <person name="Chen A."/>
            <person name="Palaniappan K."/>
            <person name="Land M."/>
            <person name="Hauser L."/>
            <person name="Chang Y.-J."/>
            <person name="Jeffries C.D."/>
            <person name="Chain P."/>
            <person name="Brettin T."/>
            <person name="Detter J.C."/>
            <person name="Schuetze A."/>
            <person name="Rohde M."/>
            <person name="Tindall B.J."/>
            <person name="Goeker M."/>
            <person name="Bristow J."/>
            <person name="Eisen J.A."/>
            <person name="Markowitz V."/>
            <person name="Hugenholtz P."/>
            <person name="Kyrpides N.C."/>
            <person name="Klenk H.-P."/>
            <person name="Chen F."/>
        </authorList>
    </citation>
    <scope>NUCLEOTIDE SEQUENCE [LARGE SCALE GENOMIC DNA]</scope>
    <source>
        <strain evidence="3">ATCC 33905 / DSM 74 / LMG 10896 / Claus 1</strain>
    </source>
</reference>
<gene>
    <name evidence="2" type="ordered locus">Slin_1979</name>
</gene>
<keyword evidence="3" id="KW-1185">Reference proteome</keyword>
<dbReference type="AlphaFoldDB" id="D2QCL9"/>
<protein>
    <submittedName>
        <fullName evidence="2">Uncharacterized protein</fullName>
    </submittedName>
</protein>
<dbReference type="Proteomes" id="UP000002028">
    <property type="component" value="Chromosome"/>
</dbReference>
<dbReference type="HOGENOM" id="CLU_2901953_0_0_10"/>
<feature type="compositionally biased region" description="Basic and acidic residues" evidence="1">
    <location>
        <begin position="8"/>
        <end position="21"/>
    </location>
</feature>
<dbReference type="RefSeq" id="WP_012926573.1">
    <property type="nucleotide sequence ID" value="NC_013730.1"/>
</dbReference>
<organism evidence="2 3">
    <name type="scientific">Spirosoma linguale (strain ATCC 33905 / DSM 74 / LMG 10896 / Claus 1)</name>
    <dbReference type="NCBI Taxonomy" id="504472"/>
    <lineage>
        <taxon>Bacteria</taxon>
        <taxon>Pseudomonadati</taxon>
        <taxon>Bacteroidota</taxon>
        <taxon>Cytophagia</taxon>
        <taxon>Cytophagales</taxon>
        <taxon>Cytophagaceae</taxon>
        <taxon>Spirosoma</taxon>
    </lineage>
</organism>
<dbReference type="STRING" id="504472.Slin_1979"/>
<feature type="region of interest" description="Disordered" evidence="1">
    <location>
        <begin position="1"/>
        <end position="21"/>
    </location>
</feature>
<name>D2QCL9_SPILD</name>
<evidence type="ECO:0000313" key="3">
    <source>
        <dbReference type="Proteomes" id="UP000002028"/>
    </source>
</evidence>
<evidence type="ECO:0000313" key="2">
    <source>
        <dbReference type="EMBL" id="ADB38024.1"/>
    </source>
</evidence>
<dbReference type="KEGG" id="sli:Slin_1979"/>
<feature type="region of interest" description="Disordered" evidence="1">
    <location>
        <begin position="37"/>
        <end position="62"/>
    </location>
</feature>
<dbReference type="EMBL" id="CP001769">
    <property type="protein sequence ID" value="ADB38024.1"/>
    <property type="molecule type" value="Genomic_DNA"/>
</dbReference>
<proteinExistence type="predicted"/>
<evidence type="ECO:0000256" key="1">
    <source>
        <dbReference type="SAM" id="MobiDB-lite"/>
    </source>
</evidence>
<sequence length="62" mass="7492">MAEPTSDDLDKGLRDSDFKKDTNDDYYYRIKDGRMEKRWTDGDHSQSSEDSRWEKHRNGNEY</sequence>
<accession>D2QCL9</accession>